<protein>
    <submittedName>
        <fullName evidence="2">Uncharacterized protein</fullName>
    </submittedName>
</protein>
<proteinExistence type="predicted"/>
<feature type="transmembrane region" description="Helical" evidence="1">
    <location>
        <begin position="7"/>
        <end position="40"/>
    </location>
</feature>
<sequence>MSQICKLLIWICAFVIAMAVAQLISLLPWSSVVIGVGAFITYSIGKSDNSMLLQVIAAGLAFGWIKCFLAG</sequence>
<dbReference type="EMBL" id="JACJSG010000102">
    <property type="protein sequence ID" value="MBD2505595.1"/>
    <property type="molecule type" value="Genomic_DNA"/>
</dbReference>
<dbReference type="Proteomes" id="UP000661112">
    <property type="component" value="Unassembled WGS sequence"/>
</dbReference>
<organism evidence="2 3">
    <name type="scientific">Anabaena azotica FACHB-119</name>
    <dbReference type="NCBI Taxonomy" id="947527"/>
    <lineage>
        <taxon>Bacteria</taxon>
        <taxon>Bacillati</taxon>
        <taxon>Cyanobacteriota</taxon>
        <taxon>Cyanophyceae</taxon>
        <taxon>Nostocales</taxon>
        <taxon>Nostocaceae</taxon>
        <taxon>Anabaena</taxon>
        <taxon>Anabaena azotica</taxon>
    </lineage>
</organism>
<gene>
    <name evidence="2" type="ORF">H6G83_34240</name>
</gene>
<evidence type="ECO:0000313" key="3">
    <source>
        <dbReference type="Proteomes" id="UP000661112"/>
    </source>
</evidence>
<evidence type="ECO:0000256" key="1">
    <source>
        <dbReference type="SAM" id="Phobius"/>
    </source>
</evidence>
<evidence type="ECO:0000313" key="2">
    <source>
        <dbReference type="EMBL" id="MBD2505595.1"/>
    </source>
</evidence>
<dbReference type="RefSeq" id="WP_190480549.1">
    <property type="nucleotide sequence ID" value="NZ_JACJSG010000102.1"/>
</dbReference>
<keyword evidence="1" id="KW-0812">Transmembrane</keyword>
<keyword evidence="1" id="KW-0472">Membrane</keyword>
<name>A0ABR8DGR0_9NOST</name>
<keyword evidence="1" id="KW-1133">Transmembrane helix</keyword>
<comment type="caution">
    <text evidence="2">The sequence shown here is derived from an EMBL/GenBank/DDBJ whole genome shotgun (WGS) entry which is preliminary data.</text>
</comment>
<keyword evidence="3" id="KW-1185">Reference proteome</keyword>
<reference evidence="2 3" key="1">
    <citation type="journal article" date="2020" name="ISME J.">
        <title>Comparative genomics reveals insights into cyanobacterial evolution and habitat adaptation.</title>
        <authorList>
            <person name="Chen M.Y."/>
            <person name="Teng W.K."/>
            <person name="Zhao L."/>
            <person name="Hu C.X."/>
            <person name="Zhou Y.K."/>
            <person name="Han B.P."/>
            <person name="Song L.R."/>
            <person name="Shu W.S."/>
        </authorList>
    </citation>
    <scope>NUCLEOTIDE SEQUENCE [LARGE SCALE GENOMIC DNA]</scope>
    <source>
        <strain evidence="2 3">FACHB-119</strain>
    </source>
</reference>
<feature type="transmembrane region" description="Helical" evidence="1">
    <location>
        <begin position="52"/>
        <end position="69"/>
    </location>
</feature>
<accession>A0ABR8DGR0</accession>